<evidence type="ECO:0000256" key="1">
    <source>
        <dbReference type="ARBA" id="ARBA00022801"/>
    </source>
</evidence>
<dbReference type="EMBL" id="FNPZ01000008">
    <property type="protein sequence ID" value="SDZ53850.1"/>
    <property type="molecule type" value="Genomic_DNA"/>
</dbReference>
<evidence type="ECO:0000313" key="4">
    <source>
        <dbReference type="Proteomes" id="UP000198891"/>
    </source>
</evidence>
<dbReference type="PANTHER" id="PTHR48081">
    <property type="entry name" value="AB HYDROLASE SUPERFAMILY PROTEIN C4A8.06C"/>
    <property type="match status" value="1"/>
</dbReference>
<protein>
    <submittedName>
        <fullName evidence="3">Acetyl esterase</fullName>
    </submittedName>
</protein>
<evidence type="ECO:0000259" key="2">
    <source>
        <dbReference type="Pfam" id="PF07859"/>
    </source>
</evidence>
<dbReference type="AlphaFoldDB" id="A0A1H3TUC4"/>
<dbReference type="SUPFAM" id="SSF53474">
    <property type="entry name" value="alpha/beta-Hydrolases"/>
    <property type="match status" value="1"/>
</dbReference>
<dbReference type="Proteomes" id="UP000198891">
    <property type="component" value="Unassembled WGS sequence"/>
</dbReference>
<sequence length="325" mass="34294">MPLDPQIIDPQIKGFLDMLEQAGAPSSFAGAPEEMRSRMEAAITGHWEPSTFAPVASVEEAVVGARSTGVQIVRPAVDGIDSTPTVVFFHPGGFLMGRASLFLDVAQRMSNSLGAVVVSVDYRLAPEHPFPAAVQDAIDVLVWANENIGELGGDPSRLAVAGESSGANLATVAARHMRDRGVPIAAQLLASPFTDMTREYPSVEENAVGLFFTRDDIRVVRSQYLSEPGDVESPDVSPALADLRGVAPAVIGVAGFDPLRDDGTAYAAALLRADVPTQFRSYPALIHPFFGMPGLSPAAERAGDELMQLFLAVINASASATTLNP</sequence>
<gene>
    <name evidence="3" type="ORF">SAMN05216554_4488</name>
</gene>
<keyword evidence="4" id="KW-1185">Reference proteome</keyword>
<organism evidence="3 4">
    <name type="scientific">Herbiconiux ginsengi</name>
    <dbReference type="NCBI Taxonomy" id="381665"/>
    <lineage>
        <taxon>Bacteria</taxon>
        <taxon>Bacillati</taxon>
        <taxon>Actinomycetota</taxon>
        <taxon>Actinomycetes</taxon>
        <taxon>Micrococcales</taxon>
        <taxon>Microbacteriaceae</taxon>
        <taxon>Herbiconiux</taxon>
    </lineage>
</organism>
<dbReference type="Pfam" id="PF07859">
    <property type="entry name" value="Abhydrolase_3"/>
    <property type="match status" value="1"/>
</dbReference>
<name>A0A1H3TUC4_9MICO</name>
<keyword evidence="1" id="KW-0378">Hydrolase</keyword>
<reference evidence="3 4" key="1">
    <citation type="submission" date="2016-10" db="EMBL/GenBank/DDBJ databases">
        <authorList>
            <person name="de Groot N.N."/>
        </authorList>
    </citation>
    <scope>NUCLEOTIDE SEQUENCE [LARGE SCALE GENOMIC DNA]</scope>
    <source>
        <strain evidence="3 4">CGMCC 4.3491</strain>
    </source>
</reference>
<feature type="domain" description="Alpha/beta hydrolase fold-3" evidence="2">
    <location>
        <begin position="86"/>
        <end position="290"/>
    </location>
</feature>
<accession>A0A1H3TUC4</accession>
<dbReference type="Gene3D" id="3.40.50.1820">
    <property type="entry name" value="alpha/beta hydrolase"/>
    <property type="match status" value="1"/>
</dbReference>
<dbReference type="InterPro" id="IPR013094">
    <property type="entry name" value="AB_hydrolase_3"/>
</dbReference>
<evidence type="ECO:0000313" key="3">
    <source>
        <dbReference type="EMBL" id="SDZ53850.1"/>
    </source>
</evidence>
<dbReference type="OrthoDB" id="9803828at2"/>
<dbReference type="InterPro" id="IPR029058">
    <property type="entry name" value="AB_hydrolase_fold"/>
</dbReference>
<dbReference type="InterPro" id="IPR050300">
    <property type="entry name" value="GDXG_lipolytic_enzyme"/>
</dbReference>
<proteinExistence type="predicted"/>
<dbReference type="STRING" id="381665.SAMN05216554_4488"/>
<dbReference type="GO" id="GO:0016787">
    <property type="term" value="F:hydrolase activity"/>
    <property type="evidence" value="ECO:0007669"/>
    <property type="project" value="UniProtKB-KW"/>
</dbReference>
<dbReference type="PANTHER" id="PTHR48081:SF8">
    <property type="entry name" value="ALPHA_BETA HYDROLASE FOLD-3 DOMAIN-CONTAINING PROTEIN-RELATED"/>
    <property type="match status" value="1"/>
</dbReference>
<dbReference type="RefSeq" id="WP_092558052.1">
    <property type="nucleotide sequence ID" value="NZ_FNPZ01000008.1"/>
</dbReference>